<keyword evidence="4" id="KW-0217">Developmental protein</keyword>
<dbReference type="AlphaFoldDB" id="A0AAV6H9U7"/>
<comment type="similarity">
    <text evidence="3">Belongs to the Antp homeobox family.</text>
</comment>
<evidence type="ECO:0000256" key="2">
    <source>
        <dbReference type="ARBA" id="ARBA00004123"/>
    </source>
</evidence>
<name>A0AAV6H9U7_9TELE</name>
<dbReference type="InterPro" id="IPR017970">
    <property type="entry name" value="Homeobox_CS"/>
</dbReference>
<reference evidence="13" key="1">
    <citation type="submission" date="2020-10" db="EMBL/GenBank/DDBJ databases">
        <title>Chromosome-scale genome assembly of the Allis shad, Alosa alosa.</title>
        <authorList>
            <person name="Margot Z."/>
            <person name="Christophe K."/>
            <person name="Cabau C."/>
            <person name="Louis A."/>
            <person name="Berthelot C."/>
            <person name="Parey E."/>
            <person name="Roest Crollius H."/>
            <person name="Montfort J."/>
            <person name="Robinson-Rechavi M."/>
            <person name="Bucao C."/>
            <person name="Bouchez O."/>
            <person name="Gislard M."/>
            <person name="Lluch J."/>
            <person name="Milhes M."/>
            <person name="Lampietro C."/>
            <person name="Lopez Roques C."/>
            <person name="Donnadieu C."/>
            <person name="Braasch I."/>
            <person name="Desvignes T."/>
            <person name="Postlethwait J."/>
            <person name="Bobe J."/>
            <person name="Guiguen Y."/>
        </authorList>
    </citation>
    <scope>NUCLEOTIDE SEQUENCE</scope>
    <source>
        <strain evidence="13">M-15738</strain>
        <tissue evidence="13">Blood</tissue>
    </source>
</reference>
<dbReference type="SMART" id="SM00389">
    <property type="entry name" value="HOX"/>
    <property type="match status" value="1"/>
</dbReference>
<keyword evidence="14" id="KW-1185">Reference proteome</keyword>
<dbReference type="InterPro" id="IPR001827">
    <property type="entry name" value="Homeobox_Antennapedia_CS"/>
</dbReference>
<dbReference type="PANTHER" id="PTHR45664:SF11">
    <property type="entry name" value="HOMEOBOX PROTEIN HOX-B3"/>
    <property type="match status" value="1"/>
</dbReference>
<dbReference type="GO" id="GO:0048704">
    <property type="term" value="P:embryonic skeletal system morphogenesis"/>
    <property type="evidence" value="ECO:0007669"/>
    <property type="project" value="TreeGrafter"/>
</dbReference>
<feature type="domain" description="Homeobox" evidence="12">
    <location>
        <begin position="178"/>
        <end position="238"/>
    </location>
</feature>
<protein>
    <recommendedName>
        <fullName evidence="12">Homeobox domain-containing protein</fullName>
    </recommendedName>
</protein>
<evidence type="ECO:0000256" key="8">
    <source>
        <dbReference type="ARBA" id="ARBA00023163"/>
    </source>
</evidence>
<dbReference type="PROSITE" id="PS00032">
    <property type="entry name" value="ANTENNAPEDIA"/>
    <property type="match status" value="1"/>
</dbReference>
<dbReference type="EMBL" id="JADWDJ010000004">
    <property type="protein sequence ID" value="KAG5282561.1"/>
    <property type="molecule type" value="Genomic_DNA"/>
</dbReference>
<evidence type="ECO:0000256" key="3">
    <source>
        <dbReference type="ARBA" id="ARBA00009107"/>
    </source>
</evidence>
<dbReference type="Gene3D" id="1.10.10.60">
    <property type="entry name" value="Homeodomain-like"/>
    <property type="match status" value="1"/>
</dbReference>
<evidence type="ECO:0000256" key="4">
    <source>
        <dbReference type="ARBA" id="ARBA00022473"/>
    </source>
</evidence>
<proteinExistence type="inferred from homology"/>
<keyword evidence="7 10" id="KW-0371">Homeobox</keyword>
<keyword evidence="6 10" id="KW-0238">DNA-binding</keyword>
<accession>A0AAV6H9U7</accession>
<evidence type="ECO:0000256" key="11">
    <source>
        <dbReference type="RuleBase" id="RU000682"/>
    </source>
</evidence>
<dbReference type="GO" id="GO:0000978">
    <property type="term" value="F:RNA polymerase II cis-regulatory region sequence-specific DNA binding"/>
    <property type="evidence" value="ECO:0007669"/>
    <property type="project" value="TreeGrafter"/>
</dbReference>
<organism evidence="13 14">
    <name type="scientific">Alosa alosa</name>
    <name type="common">allis shad</name>
    <dbReference type="NCBI Taxonomy" id="278164"/>
    <lineage>
        <taxon>Eukaryota</taxon>
        <taxon>Metazoa</taxon>
        <taxon>Chordata</taxon>
        <taxon>Craniata</taxon>
        <taxon>Vertebrata</taxon>
        <taxon>Euteleostomi</taxon>
        <taxon>Actinopterygii</taxon>
        <taxon>Neopterygii</taxon>
        <taxon>Teleostei</taxon>
        <taxon>Clupei</taxon>
        <taxon>Clupeiformes</taxon>
        <taxon>Clupeoidei</taxon>
        <taxon>Clupeidae</taxon>
        <taxon>Alosa</taxon>
    </lineage>
</organism>
<evidence type="ECO:0000256" key="5">
    <source>
        <dbReference type="ARBA" id="ARBA00023015"/>
    </source>
</evidence>
<dbReference type="PROSITE" id="PS50071">
    <property type="entry name" value="HOMEOBOX_2"/>
    <property type="match status" value="1"/>
</dbReference>
<dbReference type="GO" id="GO:0005634">
    <property type="term" value="C:nucleus"/>
    <property type="evidence" value="ECO:0007669"/>
    <property type="project" value="UniProtKB-SubCell"/>
</dbReference>
<evidence type="ECO:0000256" key="1">
    <source>
        <dbReference type="ARBA" id="ARBA00003263"/>
    </source>
</evidence>
<evidence type="ECO:0000256" key="10">
    <source>
        <dbReference type="PROSITE-ProRule" id="PRU00108"/>
    </source>
</evidence>
<dbReference type="SUPFAM" id="SSF46689">
    <property type="entry name" value="Homeodomain-like"/>
    <property type="match status" value="1"/>
</dbReference>
<keyword evidence="9 10" id="KW-0539">Nucleus</keyword>
<dbReference type="InterPro" id="IPR009057">
    <property type="entry name" value="Homeodomain-like_sf"/>
</dbReference>
<sequence>MKAQHPPMIVVIRRYHLSLPNHYCRLTTQASFASCCHWRKLPRDIKDGSYAQVFGGDLEHSAGHSGGHIPELPMRTDFSQTSANLGDVSRISSEIHAHWSSQGPTDRGPSVAGDACSSQSVEFYPHWLSTEHIYPWMKEMRPTHNQKVVHSTSKTGEAGGGSDGAHLPVTGRIGGFKVNSKRARTAFTSSQLLELEKEFHFSAYLCRPRRLEMASLLKLSDRQIKIWFQNRRMKCKKDHRERVMAMGRVNASAADMCHRSPAGPRLHLHTEALTPVSKVTSLYHPTHTCSVRYLITQQG</sequence>
<dbReference type="Proteomes" id="UP000823561">
    <property type="component" value="Chromosome 4"/>
</dbReference>
<comment type="caution">
    <text evidence="13">The sequence shown here is derived from an EMBL/GenBank/DDBJ whole genome shotgun (WGS) entry which is preliminary data.</text>
</comment>
<evidence type="ECO:0000256" key="7">
    <source>
        <dbReference type="ARBA" id="ARBA00023155"/>
    </source>
</evidence>
<evidence type="ECO:0000256" key="9">
    <source>
        <dbReference type="ARBA" id="ARBA00023242"/>
    </source>
</evidence>
<keyword evidence="5" id="KW-0805">Transcription regulation</keyword>
<dbReference type="CDD" id="cd00086">
    <property type="entry name" value="homeodomain"/>
    <property type="match status" value="1"/>
</dbReference>
<gene>
    <name evidence="13" type="ORF">AALO_G00057370</name>
</gene>
<dbReference type="GO" id="GO:0000981">
    <property type="term" value="F:DNA-binding transcription factor activity, RNA polymerase II-specific"/>
    <property type="evidence" value="ECO:0007669"/>
    <property type="project" value="InterPro"/>
</dbReference>
<dbReference type="PANTHER" id="PTHR45664">
    <property type="entry name" value="PROTEIN ZERKNUELLT 1-RELATED"/>
    <property type="match status" value="1"/>
</dbReference>
<dbReference type="InterPro" id="IPR020479">
    <property type="entry name" value="HD_metazoa"/>
</dbReference>
<dbReference type="PRINTS" id="PR00024">
    <property type="entry name" value="HOMEOBOX"/>
</dbReference>
<evidence type="ECO:0000256" key="6">
    <source>
        <dbReference type="ARBA" id="ARBA00023125"/>
    </source>
</evidence>
<dbReference type="PROSITE" id="PS00027">
    <property type="entry name" value="HOMEOBOX_1"/>
    <property type="match status" value="1"/>
</dbReference>
<dbReference type="InterPro" id="IPR001356">
    <property type="entry name" value="HD"/>
</dbReference>
<dbReference type="GO" id="GO:0009952">
    <property type="term" value="P:anterior/posterior pattern specification"/>
    <property type="evidence" value="ECO:0007669"/>
    <property type="project" value="TreeGrafter"/>
</dbReference>
<dbReference type="Pfam" id="PF00046">
    <property type="entry name" value="Homeodomain"/>
    <property type="match status" value="1"/>
</dbReference>
<keyword evidence="8" id="KW-0804">Transcription</keyword>
<feature type="DNA-binding region" description="Homeobox" evidence="10">
    <location>
        <begin position="180"/>
        <end position="239"/>
    </location>
</feature>
<comment type="subcellular location">
    <subcellularLocation>
        <location evidence="2 10 11">Nucleus</location>
    </subcellularLocation>
</comment>
<evidence type="ECO:0000313" key="14">
    <source>
        <dbReference type="Proteomes" id="UP000823561"/>
    </source>
</evidence>
<comment type="function">
    <text evidence="1">Sequence-specific transcription factor which is part of a developmental regulatory system that provides cells with specific positional identities on the anterior-posterior axis.</text>
</comment>
<evidence type="ECO:0000313" key="13">
    <source>
        <dbReference type="EMBL" id="KAG5282561.1"/>
    </source>
</evidence>
<evidence type="ECO:0000259" key="12">
    <source>
        <dbReference type="PROSITE" id="PS50071"/>
    </source>
</evidence>